<proteinExistence type="predicted"/>
<evidence type="ECO:0000313" key="2">
    <source>
        <dbReference type="Proteomes" id="UP000092508"/>
    </source>
</evidence>
<dbReference type="Proteomes" id="UP000092508">
    <property type="component" value="Unassembled WGS sequence"/>
</dbReference>
<sequence>MPITFEKIAHLVLCTGYYHLIKPCAHNQYYAPQPLPNHAYSNKKPVGLATGFFIWLKTKTA</sequence>
<accession>A0A1B8QFB7</accession>
<dbReference type="AlphaFoldDB" id="A0A1B8QFB7"/>
<evidence type="ECO:0000313" key="1">
    <source>
        <dbReference type="EMBL" id="OBX80633.1"/>
    </source>
</evidence>
<organism evidence="1 2">
    <name type="scientific">Faucicola atlantae</name>
    <dbReference type="NCBI Taxonomy" id="34059"/>
    <lineage>
        <taxon>Bacteria</taxon>
        <taxon>Pseudomonadati</taxon>
        <taxon>Pseudomonadota</taxon>
        <taxon>Gammaproteobacteria</taxon>
        <taxon>Moraxellales</taxon>
        <taxon>Moraxellaceae</taxon>
        <taxon>Faucicola</taxon>
    </lineage>
</organism>
<reference evidence="1 2" key="1">
    <citation type="submission" date="2016-06" db="EMBL/GenBank/DDBJ databases">
        <title>Draft genome of Moraxella atlantae CCUG 66109.</title>
        <authorList>
            <person name="Salva-Serra F."/>
            <person name="Engstrom-Jakobsson H."/>
            <person name="Thorell K."/>
            <person name="Gonzales-Siles L."/>
            <person name="Karlsson R."/>
            <person name="Boulund F."/>
            <person name="Engstrand L."/>
            <person name="Kristiansson E."/>
            <person name="Moore E."/>
        </authorList>
    </citation>
    <scope>NUCLEOTIDE SEQUENCE [LARGE SCALE GENOMIC DNA]</scope>
    <source>
        <strain evidence="1 2">CCUG 66109</strain>
    </source>
</reference>
<dbReference type="EMBL" id="LZMZ01000005">
    <property type="protein sequence ID" value="OBX80633.1"/>
    <property type="molecule type" value="Genomic_DNA"/>
</dbReference>
<name>A0A1B8QFB7_9GAMM</name>
<gene>
    <name evidence="1" type="ORF">A9308_03630</name>
</gene>
<comment type="caution">
    <text evidence="1">The sequence shown here is derived from an EMBL/GenBank/DDBJ whole genome shotgun (WGS) entry which is preliminary data.</text>
</comment>
<protein>
    <submittedName>
        <fullName evidence="1">Uncharacterized protein</fullName>
    </submittedName>
</protein>
<dbReference type="STRING" id="34059.A9308_03630"/>